<organism evidence="1 2">
    <name type="scientific">Colocasia esculenta</name>
    <name type="common">Wild taro</name>
    <name type="synonym">Arum esculentum</name>
    <dbReference type="NCBI Taxonomy" id="4460"/>
    <lineage>
        <taxon>Eukaryota</taxon>
        <taxon>Viridiplantae</taxon>
        <taxon>Streptophyta</taxon>
        <taxon>Embryophyta</taxon>
        <taxon>Tracheophyta</taxon>
        <taxon>Spermatophyta</taxon>
        <taxon>Magnoliopsida</taxon>
        <taxon>Liliopsida</taxon>
        <taxon>Araceae</taxon>
        <taxon>Aroideae</taxon>
        <taxon>Colocasieae</taxon>
        <taxon>Colocasia</taxon>
    </lineage>
</organism>
<keyword evidence="2" id="KW-1185">Reference proteome</keyword>
<sequence>MGLQLCVVCRAAVGPFVHDYETERDGPMHADVAVPEGEGVALRGHIGLAERMGTGPPMPRRTFLVEQVRMRASACR</sequence>
<comment type="caution">
    <text evidence="1">The sequence shown here is derived from an EMBL/GenBank/DDBJ whole genome shotgun (WGS) entry which is preliminary data.</text>
</comment>
<dbReference type="AlphaFoldDB" id="A0A843U644"/>
<accession>A0A843U644</accession>
<evidence type="ECO:0000313" key="2">
    <source>
        <dbReference type="Proteomes" id="UP000652761"/>
    </source>
</evidence>
<dbReference type="EMBL" id="NMUH01000335">
    <property type="protein sequence ID" value="MQL77184.1"/>
    <property type="molecule type" value="Genomic_DNA"/>
</dbReference>
<dbReference type="Proteomes" id="UP000652761">
    <property type="component" value="Unassembled WGS sequence"/>
</dbReference>
<evidence type="ECO:0000313" key="1">
    <source>
        <dbReference type="EMBL" id="MQL77184.1"/>
    </source>
</evidence>
<protein>
    <submittedName>
        <fullName evidence="1">Uncharacterized protein</fullName>
    </submittedName>
</protein>
<reference evidence="1" key="1">
    <citation type="submission" date="2017-07" db="EMBL/GenBank/DDBJ databases">
        <title>Taro Niue Genome Assembly and Annotation.</title>
        <authorList>
            <person name="Atibalentja N."/>
            <person name="Keating K."/>
            <person name="Fields C.J."/>
        </authorList>
    </citation>
    <scope>NUCLEOTIDE SEQUENCE</scope>
    <source>
        <strain evidence="1">Niue_2</strain>
        <tissue evidence="1">Leaf</tissue>
    </source>
</reference>
<name>A0A843U644_COLES</name>
<gene>
    <name evidence="1" type="ORF">Taro_009574</name>
</gene>
<proteinExistence type="predicted"/>